<feature type="signal peptide" evidence="2">
    <location>
        <begin position="1"/>
        <end position="21"/>
    </location>
</feature>
<feature type="compositionally biased region" description="Basic and acidic residues" evidence="1">
    <location>
        <begin position="228"/>
        <end position="247"/>
    </location>
</feature>
<reference evidence="3" key="1">
    <citation type="submission" date="2021-07" db="EMBL/GenBank/DDBJ databases">
        <authorList>
            <person name="Durling M."/>
        </authorList>
    </citation>
    <scope>NUCLEOTIDE SEQUENCE</scope>
</reference>
<feature type="compositionally biased region" description="Low complexity" evidence="1">
    <location>
        <begin position="218"/>
        <end position="227"/>
    </location>
</feature>
<feature type="chain" id="PRO_5040226611" evidence="2">
    <location>
        <begin position="22"/>
        <end position="536"/>
    </location>
</feature>
<feature type="compositionally biased region" description="Basic and acidic residues" evidence="1">
    <location>
        <begin position="199"/>
        <end position="217"/>
    </location>
</feature>
<feature type="compositionally biased region" description="Basic and acidic residues" evidence="1">
    <location>
        <begin position="132"/>
        <end position="151"/>
    </location>
</feature>
<dbReference type="OrthoDB" id="10400292at2759"/>
<name>A0A9N9PTR0_9HELO</name>
<gene>
    <name evidence="3" type="ORF">HYALB_00000369</name>
</gene>
<accession>A0A9N9PTR0</accession>
<feature type="region of interest" description="Disordered" evidence="1">
    <location>
        <begin position="87"/>
        <end position="301"/>
    </location>
</feature>
<comment type="caution">
    <text evidence="3">The sequence shown here is derived from an EMBL/GenBank/DDBJ whole genome shotgun (WGS) entry which is preliminary data.</text>
</comment>
<dbReference type="AlphaFoldDB" id="A0A9N9PTR0"/>
<evidence type="ECO:0000313" key="4">
    <source>
        <dbReference type="Proteomes" id="UP000701801"/>
    </source>
</evidence>
<sequence length="536" mass="55980">MHFLHSFALATTLYTAQLSSAAAIFPKPTPSSSAAPAEFPTFPFRSTTVQNISSFLNIVAAIPDDVLASDESLADYFTEKSKCLINHNHKSKRGDPSANHPRKKPEQPKNTPQEPGNPQGKGAFSWLGFSGKKPEKQPEPKPETTPEKDQGSKGFRFPGFSGKKPEQESEPQPGQWTEVKPGNDQAKEGFSFLGSGKQSGKESDPKPDETSKDDQGKKGFSFFGLGKQSEKQPDPKPDETSKDDQGKKGFNFFGLGKQTGKPGQTTSKSPQQTNDVQSSTALQAPTMTPPPTPEQDSGLPAIPAGVLPAVAGALPAIAGGVPSLLGGLLNPDEATPTPTPTPTPATDLSSHTTPGGFISVPTAALPKISAAIANYQSRMGGAKPTGGMDTKLYDETMAAIDSLIAPFASAVIDKIEHKITAAPPSATGLAGDFKTAVPAFNTALAGFLDGIVLKQRDEKKCLEAEKMRGIKGCVDALATSPASKQLVALKAALLGAGGVAKVEAGARSLTLEHPVLSVLKRVAEVGKEVGACQILA</sequence>
<organism evidence="3 4">
    <name type="scientific">Hymenoscyphus albidus</name>
    <dbReference type="NCBI Taxonomy" id="595503"/>
    <lineage>
        <taxon>Eukaryota</taxon>
        <taxon>Fungi</taxon>
        <taxon>Dikarya</taxon>
        <taxon>Ascomycota</taxon>
        <taxon>Pezizomycotina</taxon>
        <taxon>Leotiomycetes</taxon>
        <taxon>Helotiales</taxon>
        <taxon>Helotiaceae</taxon>
        <taxon>Hymenoscyphus</taxon>
    </lineage>
</organism>
<proteinExistence type="predicted"/>
<feature type="region of interest" description="Disordered" evidence="1">
    <location>
        <begin position="328"/>
        <end position="351"/>
    </location>
</feature>
<feature type="compositionally biased region" description="Polar residues" evidence="1">
    <location>
        <begin position="261"/>
        <end position="286"/>
    </location>
</feature>
<evidence type="ECO:0000256" key="2">
    <source>
        <dbReference type="SAM" id="SignalP"/>
    </source>
</evidence>
<evidence type="ECO:0000256" key="1">
    <source>
        <dbReference type="SAM" id="MobiDB-lite"/>
    </source>
</evidence>
<dbReference type="Proteomes" id="UP000701801">
    <property type="component" value="Unassembled WGS sequence"/>
</dbReference>
<evidence type="ECO:0000313" key="3">
    <source>
        <dbReference type="EMBL" id="CAG8974758.1"/>
    </source>
</evidence>
<protein>
    <submittedName>
        <fullName evidence="3">Uncharacterized protein</fullName>
    </submittedName>
</protein>
<keyword evidence="2" id="KW-0732">Signal</keyword>
<keyword evidence="4" id="KW-1185">Reference proteome</keyword>
<dbReference type="EMBL" id="CAJVRM010000116">
    <property type="protein sequence ID" value="CAG8974758.1"/>
    <property type="molecule type" value="Genomic_DNA"/>
</dbReference>